<dbReference type="STRING" id="488533.SAMN04487960_101416"/>
<gene>
    <name evidence="1" type="ORF">SAMN04487960_101416</name>
</gene>
<dbReference type="PROSITE" id="PS51257">
    <property type="entry name" value="PROKAR_LIPOPROTEIN"/>
    <property type="match status" value="1"/>
</dbReference>
<reference evidence="1 2" key="1">
    <citation type="submission" date="2016-10" db="EMBL/GenBank/DDBJ databases">
        <authorList>
            <person name="de Groot N.N."/>
        </authorList>
    </citation>
    <scope>NUCLEOTIDE SEQUENCE [LARGE SCALE GENOMIC DNA]</scope>
    <source>
        <strain evidence="1 2">CGMCC 1.7059</strain>
    </source>
</reference>
<name>A0A1H2R6V1_9GAMM</name>
<keyword evidence="2" id="KW-1185">Reference proteome</keyword>
<sequence>MFKLRMYRDSYMSKISSLLIKGAVSGTAVAMLAGCQMLDSASGGHASIVSASEGQLVVGERTRGELTTKSPLNVKDGSRYQTYSLSLQEGDLIEIEVDGSVEGVVSLYDDQDELLVSASPLRFRADEAGDYAVVISGASSDSYGPFNIRSSSIELNDTGELAVPGTTTGWLQMEPRTYTLSVETAGAYQIDMVSDDFDTMLMLDGPNGYHNENDDGGMDYNASLGDMLQPGEYTLTATSYEESAGLYTIEISSLNIEFTDTDTLDVNAEITGWMRSGPDSYSLTIEEEGVYQIDMQSSSLDSVLAVEGPDGFYAEDDDGGENYNSRLTETLKPGVYQVTASSYEENGGIYSLSVHRN</sequence>
<evidence type="ECO:0000313" key="1">
    <source>
        <dbReference type="EMBL" id="SDW14399.1"/>
    </source>
</evidence>
<evidence type="ECO:0000313" key="2">
    <source>
        <dbReference type="Proteomes" id="UP000199675"/>
    </source>
</evidence>
<dbReference type="Gene3D" id="2.60.120.380">
    <property type="match status" value="1"/>
</dbReference>
<accession>A0A1H2R6V1</accession>
<dbReference type="EMBL" id="FNNE01000001">
    <property type="protein sequence ID" value="SDW14399.1"/>
    <property type="molecule type" value="Genomic_DNA"/>
</dbReference>
<proteinExistence type="predicted"/>
<organism evidence="1 2">
    <name type="scientific">Marinobacter mobilis</name>
    <dbReference type="NCBI Taxonomy" id="488533"/>
    <lineage>
        <taxon>Bacteria</taxon>
        <taxon>Pseudomonadati</taxon>
        <taxon>Pseudomonadota</taxon>
        <taxon>Gammaproteobacteria</taxon>
        <taxon>Pseudomonadales</taxon>
        <taxon>Marinobacteraceae</taxon>
        <taxon>Marinobacter</taxon>
    </lineage>
</organism>
<protein>
    <recommendedName>
        <fullName evidence="3">Pre-peptidase C-terminal domain-containing protein</fullName>
    </recommendedName>
</protein>
<dbReference type="AlphaFoldDB" id="A0A1H2R6V1"/>
<evidence type="ECO:0008006" key="3">
    <source>
        <dbReference type="Google" id="ProtNLM"/>
    </source>
</evidence>
<dbReference type="Proteomes" id="UP000199675">
    <property type="component" value="Unassembled WGS sequence"/>
</dbReference>